<evidence type="ECO:0000313" key="1">
    <source>
        <dbReference type="EMBL" id="KUK43571.1"/>
    </source>
</evidence>
<dbReference type="AlphaFoldDB" id="A0A124FM35"/>
<comment type="caution">
    <text evidence="1">The sequence shown here is derived from an EMBL/GenBank/DDBJ whole genome shotgun (WGS) entry which is preliminary data.</text>
</comment>
<proteinExistence type="predicted"/>
<dbReference type="Proteomes" id="UP000057043">
    <property type="component" value="Unassembled WGS sequence"/>
</dbReference>
<accession>A0A124FM35</accession>
<gene>
    <name evidence="1" type="ORF">XD72_2064</name>
</gene>
<protein>
    <submittedName>
        <fullName evidence="1">Uncharacterized protein</fullName>
    </submittedName>
</protein>
<evidence type="ECO:0000313" key="2">
    <source>
        <dbReference type="Proteomes" id="UP000057043"/>
    </source>
</evidence>
<sequence>MAVDGARGAFPPSSVHLAPRIAEDREMLTDPHVDEVFLQGL</sequence>
<organism evidence="1 2">
    <name type="scientific">Methanothrix harundinacea</name>
    <dbReference type="NCBI Taxonomy" id="301375"/>
    <lineage>
        <taxon>Archaea</taxon>
        <taxon>Methanobacteriati</taxon>
        <taxon>Methanobacteriota</taxon>
        <taxon>Stenosarchaea group</taxon>
        <taxon>Methanomicrobia</taxon>
        <taxon>Methanotrichales</taxon>
        <taxon>Methanotrichaceae</taxon>
        <taxon>Methanothrix</taxon>
    </lineage>
</organism>
<dbReference type="EMBL" id="LGFT01000064">
    <property type="protein sequence ID" value="KUK43571.1"/>
    <property type="molecule type" value="Genomic_DNA"/>
</dbReference>
<name>A0A124FM35_9EURY</name>
<reference evidence="1 2" key="1">
    <citation type="journal article" date="2015" name="MBio">
        <title>Genome-Resolved Metagenomic Analysis Reveals Roles for Candidate Phyla and Other Microbial Community Members in Biogeochemical Transformations in Oil Reservoirs.</title>
        <authorList>
            <person name="Hu P."/>
            <person name="Tom L."/>
            <person name="Singh A."/>
            <person name="Thomas B.C."/>
            <person name="Baker B.J."/>
            <person name="Piceno Y.M."/>
            <person name="Andersen G.L."/>
            <person name="Banfield J.F."/>
        </authorList>
    </citation>
    <scope>NUCLEOTIDE SEQUENCE [LARGE SCALE GENOMIC DNA]</scope>
    <source>
        <strain evidence="1">57_489</strain>
    </source>
</reference>
<dbReference type="PATRIC" id="fig|301375.7.peg.277"/>